<organism evidence="1 2">
    <name type="scientific">Vibrio cholerae</name>
    <dbReference type="NCBI Taxonomy" id="666"/>
    <lineage>
        <taxon>Bacteria</taxon>
        <taxon>Pseudomonadati</taxon>
        <taxon>Pseudomonadota</taxon>
        <taxon>Gammaproteobacteria</taxon>
        <taxon>Vibrionales</taxon>
        <taxon>Vibrionaceae</taxon>
        <taxon>Vibrio</taxon>
    </lineage>
</organism>
<dbReference type="EMBL" id="MCBA01000002">
    <property type="protein sequence ID" value="RGP91637.1"/>
    <property type="molecule type" value="Genomic_DNA"/>
</dbReference>
<reference evidence="1 2" key="1">
    <citation type="journal article" date="2017" name="Emerg. Infect. Dis.">
        <title>Carbapenemase VCC-1-Producing Vibrio cholerae in Coastal Waters of Germany.</title>
        <authorList>
            <person name="Hammerl J.A."/>
            <person name="Jackel C."/>
            <person name="Bortolaia V."/>
            <person name="Schwartz K."/>
            <person name="Bier N."/>
            <person name="Hendriksen R.S."/>
            <person name="Guerra B."/>
            <person name="Strauch E."/>
        </authorList>
    </citation>
    <scope>NUCLEOTIDE SEQUENCE [LARGE SCALE GENOMIC DNA]</scope>
    <source>
        <strain evidence="1 2">VN-2825</strain>
    </source>
</reference>
<gene>
    <name evidence="1" type="ORF">BC353_07545</name>
</gene>
<evidence type="ECO:0000313" key="1">
    <source>
        <dbReference type="EMBL" id="RGP91637.1"/>
    </source>
</evidence>
<comment type="caution">
    <text evidence="1">The sequence shown here is derived from an EMBL/GenBank/DDBJ whole genome shotgun (WGS) entry which is preliminary data.</text>
</comment>
<dbReference type="AlphaFoldDB" id="A0A0H6NE53"/>
<dbReference type="Proteomes" id="UP000266701">
    <property type="component" value="Unassembled WGS sequence"/>
</dbReference>
<protein>
    <submittedName>
        <fullName evidence="1">Uncharacterized protein</fullName>
    </submittedName>
</protein>
<proteinExistence type="predicted"/>
<evidence type="ECO:0000313" key="2">
    <source>
        <dbReference type="Proteomes" id="UP000266701"/>
    </source>
</evidence>
<name>A0A0H6NE53_VIBCL</name>
<sequence>MDAFQGATPVFLADVNFSCIPFLLKATAVLAVTSSCLGIKRVALATLLFNKVKLA</sequence>
<accession>A0A0H6NE53</accession>